<feature type="binding site" evidence="4">
    <location>
        <position position="119"/>
    </location>
    <ligand>
        <name>D-ribulose 5-phosphate</name>
        <dbReference type="ChEBI" id="CHEBI:58121"/>
    </ligand>
</feature>
<feature type="binding site" evidence="4">
    <location>
        <position position="146"/>
    </location>
    <ligand>
        <name>D-ribulose 5-phosphate</name>
        <dbReference type="ChEBI" id="CHEBI:58121"/>
    </ligand>
</feature>
<dbReference type="NCBIfam" id="TIGR00689">
    <property type="entry name" value="rpiB_lacA_lacB"/>
    <property type="match status" value="1"/>
</dbReference>
<evidence type="ECO:0000313" key="6">
    <source>
        <dbReference type="Proteomes" id="UP000824264"/>
    </source>
</evidence>
<dbReference type="PANTHER" id="PTHR30345:SF0">
    <property type="entry name" value="DNA DAMAGE-REPAIR_TOLERATION PROTEIN DRT102"/>
    <property type="match status" value="1"/>
</dbReference>
<organism evidence="5 6">
    <name type="scientific">Candidatus Bilophila faecipullorum</name>
    <dbReference type="NCBI Taxonomy" id="2838482"/>
    <lineage>
        <taxon>Bacteria</taxon>
        <taxon>Pseudomonadati</taxon>
        <taxon>Thermodesulfobacteriota</taxon>
        <taxon>Desulfovibrionia</taxon>
        <taxon>Desulfovibrionales</taxon>
        <taxon>Desulfovibrionaceae</taxon>
        <taxon>Bilophila</taxon>
    </lineage>
</organism>
<reference evidence="5" key="1">
    <citation type="journal article" date="2021" name="PeerJ">
        <title>Extensive microbial diversity within the chicken gut microbiome revealed by metagenomics and culture.</title>
        <authorList>
            <person name="Gilroy R."/>
            <person name="Ravi A."/>
            <person name="Getino M."/>
            <person name="Pursley I."/>
            <person name="Horton D.L."/>
            <person name="Alikhan N.F."/>
            <person name="Baker D."/>
            <person name="Gharbi K."/>
            <person name="Hall N."/>
            <person name="Watson M."/>
            <person name="Adriaenssens E.M."/>
            <person name="Foster-Nyarko E."/>
            <person name="Jarju S."/>
            <person name="Secka A."/>
            <person name="Antonio M."/>
            <person name="Oren A."/>
            <person name="Chaudhuri R.R."/>
            <person name="La Ragione R."/>
            <person name="Hildebrand F."/>
            <person name="Pallen M.J."/>
        </authorList>
    </citation>
    <scope>NUCLEOTIDE SEQUENCE</scope>
    <source>
        <strain evidence="5">ChiSxjej5B17-1746</strain>
    </source>
</reference>
<evidence type="ECO:0000256" key="4">
    <source>
        <dbReference type="PIRSR" id="PIRSR005384-2"/>
    </source>
</evidence>
<evidence type="ECO:0000256" key="3">
    <source>
        <dbReference type="PIRSR" id="PIRSR005384-1"/>
    </source>
</evidence>
<dbReference type="GO" id="GO:0019316">
    <property type="term" value="P:D-allose catabolic process"/>
    <property type="evidence" value="ECO:0007669"/>
    <property type="project" value="TreeGrafter"/>
</dbReference>
<protein>
    <submittedName>
        <fullName evidence="5">Ribose 5-phosphate isomerase B</fullName>
        <ecNumber evidence="5">5.3.1.6</ecNumber>
    </submittedName>
</protein>
<evidence type="ECO:0000313" key="5">
    <source>
        <dbReference type="EMBL" id="HIW78918.1"/>
    </source>
</evidence>
<feature type="binding site" evidence="4">
    <location>
        <position position="142"/>
    </location>
    <ligand>
        <name>D-ribulose 5-phosphate</name>
        <dbReference type="ChEBI" id="CHEBI:58121"/>
    </ligand>
</feature>
<dbReference type="GO" id="GO:0004751">
    <property type="term" value="F:ribose-5-phosphate isomerase activity"/>
    <property type="evidence" value="ECO:0007669"/>
    <property type="project" value="UniProtKB-EC"/>
</dbReference>
<dbReference type="NCBIfam" id="NF004051">
    <property type="entry name" value="PRK05571.1"/>
    <property type="match status" value="1"/>
</dbReference>
<evidence type="ECO:0000256" key="1">
    <source>
        <dbReference type="ARBA" id="ARBA00008754"/>
    </source>
</evidence>
<dbReference type="InterPro" id="IPR036569">
    <property type="entry name" value="RpiB_LacA_LacB_sf"/>
</dbReference>
<feature type="active site" description="Proton acceptor" evidence="3">
    <location>
        <position position="75"/>
    </location>
</feature>
<dbReference type="Gene3D" id="3.40.1400.10">
    <property type="entry name" value="Sugar-phosphate isomerase, RpiB/LacA/LacB"/>
    <property type="match status" value="1"/>
</dbReference>
<dbReference type="Proteomes" id="UP000824264">
    <property type="component" value="Unassembled WGS sequence"/>
</dbReference>
<dbReference type="EMBL" id="DXGI01000274">
    <property type="protein sequence ID" value="HIW78918.1"/>
    <property type="molecule type" value="Genomic_DNA"/>
</dbReference>
<feature type="binding site" evidence="4">
    <location>
        <begin position="76"/>
        <end position="80"/>
    </location>
    <ligand>
        <name>D-ribulose 5-phosphate</name>
        <dbReference type="ChEBI" id="CHEBI:58121"/>
    </ligand>
</feature>
<comment type="caution">
    <text evidence="5">The sequence shown here is derived from an EMBL/GenBank/DDBJ whole genome shotgun (WGS) entry which is preliminary data.</text>
</comment>
<proteinExistence type="inferred from homology"/>
<dbReference type="GO" id="GO:0009052">
    <property type="term" value="P:pentose-phosphate shunt, non-oxidative branch"/>
    <property type="evidence" value="ECO:0007669"/>
    <property type="project" value="TreeGrafter"/>
</dbReference>
<dbReference type="InterPro" id="IPR003500">
    <property type="entry name" value="RpiB_LacA_LacB"/>
</dbReference>
<dbReference type="AlphaFoldDB" id="A0A9D1QZS8"/>
<keyword evidence="2 5" id="KW-0413">Isomerase</keyword>
<dbReference type="InterPro" id="IPR004785">
    <property type="entry name" value="RpiB"/>
</dbReference>
<name>A0A9D1QZS8_9BACT</name>
<dbReference type="EC" id="5.3.1.6" evidence="5"/>
<comment type="similarity">
    <text evidence="1">Belongs to the LacAB/RpiB family.</text>
</comment>
<feature type="active site" description="Proton donor" evidence="3">
    <location>
        <position position="108"/>
    </location>
</feature>
<gene>
    <name evidence="5" type="primary">rpiB</name>
    <name evidence="5" type="ORF">H9874_07215</name>
</gene>
<sequence>MAIVYIGSDHAGLGLKAALVEQLARKGHQVHDLGPATSESCDYPVYAKKVCEQVLAEARDAAPGDVPPAFGILICGTGIGMSMTANHIPGIRAALCGCEFQARATRMHNNANVLCLGERVTGPGVALDIASIFLDTDFEGGRHLRRVNQIEA</sequence>
<evidence type="ECO:0000256" key="2">
    <source>
        <dbReference type="ARBA" id="ARBA00023235"/>
    </source>
</evidence>
<dbReference type="PANTHER" id="PTHR30345">
    <property type="entry name" value="RIBOSE-5-PHOSPHATE ISOMERASE B"/>
    <property type="match status" value="1"/>
</dbReference>
<dbReference type="NCBIfam" id="TIGR01120">
    <property type="entry name" value="rpiB"/>
    <property type="match status" value="1"/>
</dbReference>
<feature type="binding site" evidence="4">
    <location>
        <position position="109"/>
    </location>
    <ligand>
        <name>D-ribulose 5-phosphate</name>
        <dbReference type="ChEBI" id="CHEBI:58121"/>
    </ligand>
</feature>
<accession>A0A9D1QZS8</accession>
<reference evidence="5" key="2">
    <citation type="submission" date="2021-04" db="EMBL/GenBank/DDBJ databases">
        <authorList>
            <person name="Gilroy R."/>
        </authorList>
    </citation>
    <scope>NUCLEOTIDE SEQUENCE</scope>
    <source>
        <strain evidence="5">ChiSxjej5B17-1746</strain>
    </source>
</reference>
<feature type="binding site" evidence="4">
    <location>
        <begin position="9"/>
        <end position="10"/>
    </location>
    <ligand>
        <name>D-ribulose 5-phosphate</name>
        <dbReference type="ChEBI" id="CHEBI:58121"/>
    </ligand>
</feature>
<dbReference type="Pfam" id="PF02502">
    <property type="entry name" value="LacAB_rpiB"/>
    <property type="match status" value="1"/>
</dbReference>
<dbReference type="PIRSF" id="PIRSF005384">
    <property type="entry name" value="RpiB_LacA_B"/>
    <property type="match status" value="1"/>
</dbReference>
<dbReference type="SUPFAM" id="SSF89623">
    <property type="entry name" value="Ribose/Galactose isomerase RpiB/AlsB"/>
    <property type="match status" value="1"/>
</dbReference>